<dbReference type="Proteomes" id="UP001150581">
    <property type="component" value="Unassembled WGS sequence"/>
</dbReference>
<comment type="caution">
    <text evidence="1">The sequence shown here is derived from an EMBL/GenBank/DDBJ whole genome shotgun (WGS) entry which is preliminary data.</text>
</comment>
<feature type="non-terminal residue" evidence="1">
    <location>
        <position position="1"/>
    </location>
</feature>
<reference evidence="1" key="1">
    <citation type="submission" date="2022-07" db="EMBL/GenBank/DDBJ databases">
        <title>Phylogenomic reconstructions and comparative analyses of Kickxellomycotina fungi.</title>
        <authorList>
            <person name="Reynolds N.K."/>
            <person name="Stajich J.E."/>
            <person name="Barry K."/>
            <person name="Grigoriev I.V."/>
            <person name="Crous P."/>
            <person name="Smith M.E."/>
        </authorList>
    </citation>
    <scope>NUCLEOTIDE SEQUENCE</scope>
    <source>
        <strain evidence="1">Benny 63K</strain>
    </source>
</reference>
<evidence type="ECO:0000313" key="1">
    <source>
        <dbReference type="EMBL" id="KAJ1898081.1"/>
    </source>
</evidence>
<proteinExistence type="predicted"/>
<accession>A0ACC1INZ4</accession>
<gene>
    <name evidence="1" type="primary">MNT3</name>
    <name evidence="1" type="ORF">LPJ66_002979</name>
</gene>
<organism evidence="1 2">
    <name type="scientific">Kickxella alabastrina</name>
    <dbReference type="NCBI Taxonomy" id="61397"/>
    <lineage>
        <taxon>Eukaryota</taxon>
        <taxon>Fungi</taxon>
        <taxon>Fungi incertae sedis</taxon>
        <taxon>Zoopagomycota</taxon>
        <taxon>Kickxellomycotina</taxon>
        <taxon>Kickxellomycetes</taxon>
        <taxon>Kickxellales</taxon>
        <taxon>Kickxellaceae</taxon>
        <taxon>Kickxella</taxon>
    </lineage>
</organism>
<keyword evidence="2" id="KW-1185">Reference proteome</keyword>
<sequence length="87" mass="9933">RWGDAPVHSIAAALFLQKEEVHWFNDIGYLHPGWQHCPSGDAWVKNRCTCDPNDKDRTITAAGWGKCSREWELLPDTPAKYRKARVG</sequence>
<name>A0ACC1INZ4_9FUNG</name>
<dbReference type="EMBL" id="JANBPG010000271">
    <property type="protein sequence ID" value="KAJ1898081.1"/>
    <property type="molecule type" value="Genomic_DNA"/>
</dbReference>
<evidence type="ECO:0000313" key="2">
    <source>
        <dbReference type="Proteomes" id="UP001150581"/>
    </source>
</evidence>
<protein>
    <submittedName>
        <fullName evidence="1">Alpha-1,3-mannosyltransferase mnt3</fullName>
    </submittedName>
</protein>